<dbReference type="GO" id="GO:0005886">
    <property type="term" value="C:plasma membrane"/>
    <property type="evidence" value="ECO:0007669"/>
    <property type="project" value="UniProtKB-SubCell"/>
</dbReference>
<keyword evidence="5" id="KW-0813">Transport</keyword>
<feature type="transmembrane region" description="Helical" evidence="13">
    <location>
        <begin position="53"/>
        <end position="75"/>
    </location>
</feature>
<evidence type="ECO:0000256" key="10">
    <source>
        <dbReference type="ARBA" id="ARBA00023065"/>
    </source>
</evidence>
<dbReference type="Proteomes" id="UP000705508">
    <property type="component" value="Unassembled WGS sequence"/>
</dbReference>
<feature type="transmembrane region" description="Helical" evidence="13">
    <location>
        <begin position="289"/>
        <end position="309"/>
    </location>
</feature>
<protein>
    <recommendedName>
        <fullName evidence="4">Probable multidrug resistance protein NorM</fullName>
    </recommendedName>
    <alternativeName>
        <fullName evidence="12">Multidrug-efflux transporter</fullName>
    </alternativeName>
</protein>
<reference evidence="14" key="1">
    <citation type="submission" date="2020-08" db="EMBL/GenBank/DDBJ databases">
        <authorList>
            <person name="Cejkova D."/>
            <person name="Kubasova T."/>
            <person name="Jahodarova E."/>
            <person name="Rychlik I."/>
        </authorList>
    </citation>
    <scope>NUCLEOTIDE SEQUENCE</scope>
    <source>
        <strain evidence="14">An582</strain>
    </source>
</reference>
<dbReference type="CDD" id="cd13137">
    <property type="entry name" value="MATE_NorM_like"/>
    <property type="match status" value="1"/>
</dbReference>
<feature type="transmembrane region" description="Helical" evidence="13">
    <location>
        <begin position="169"/>
        <end position="189"/>
    </location>
</feature>
<feature type="transmembrane region" description="Helical" evidence="13">
    <location>
        <begin position="414"/>
        <end position="436"/>
    </location>
</feature>
<evidence type="ECO:0000256" key="13">
    <source>
        <dbReference type="SAM" id="Phobius"/>
    </source>
</evidence>
<comment type="function">
    <text evidence="1">Multidrug efflux pump.</text>
</comment>
<sequence>MKAKTKEYLFDNRALTALIVPLIIEQALAVLVGMADSIMVASVGEAAVSGVSLVDNIMVLLINVFAALGTGGAVVAGQYLGQKRLEGARRAAEQLVWFITLCAVAVTFVIYGCKYWILHGVFGQIDGDVMGHADTYLMIVTASIPFIALYNGGAAIFRTMGNSEISMRVSIVMNVVNISGNAILIYGFHRGTEGVAIPTLVSRITAAFLIMALLADRKRSIWVRFSAKYRPDWGMIRKILGIGIPNGLENSMFQLGKIIVLSLVSTFGTYAIAANAVSNTLASFQVLPGMAITLAVTTVIARCVGAGDYRQVSYYTKKLTLITYGCMVVTNVIIVLALPLILKVYNLSDKTAAVTSDIVIFYAVCCVLIWPLAFTIPATFRASGDAKMCMIISVASMWIFRIVFSYILGKYMGMGVFGVWVAMIIDWVVRAVCFLIRYRSGRWKHRAIA</sequence>
<comment type="caution">
    <text evidence="14">The sequence shown here is derived from an EMBL/GenBank/DDBJ whole genome shotgun (WGS) entry which is preliminary data.</text>
</comment>
<dbReference type="AlphaFoldDB" id="A0A939BG68"/>
<keyword evidence="7" id="KW-1003">Cell membrane</keyword>
<evidence type="ECO:0000256" key="7">
    <source>
        <dbReference type="ARBA" id="ARBA00022475"/>
    </source>
</evidence>
<comment type="subcellular location">
    <subcellularLocation>
        <location evidence="2">Cell membrane</location>
        <topology evidence="2">Multi-pass membrane protein</topology>
    </subcellularLocation>
</comment>
<keyword evidence="6" id="KW-0050">Antiport</keyword>
<evidence type="ECO:0000256" key="1">
    <source>
        <dbReference type="ARBA" id="ARBA00003408"/>
    </source>
</evidence>
<dbReference type="GO" id="GO:0042910">
    <property type="term" value="F:xenobiotic transmembrane transporter activity"/>
    <property type="evidence" value="ECO:0007669"/>
    <property type="project" value="InterPro"/>
</dbReference>
<keyword evidence="9 13" id="KW-1133">Transmembrane helix</keyword>
<dbReference type="GO" id="GO:0015297">
    <property type="term" value="F:antiporter activity"/>
    <property type="evidence" value="ECO:0007669"/>
    <property type="project" value="UniProtKB-KW"/>
</dbReference>
<evidence type="ECO:0000256" key="6">
    <source>
        <dbReference type="ARBA" id="ARBA00022449"/>
    </source>
</evidence>
<keyword evidence="10" id="KW-0406">Ion transport</keyword>
<keyword evidence="8 13" id="KW-0812">Transmembrane</keyword>
<evidence type="ECO:0000256" key="2">
    <source>
        <dbReference type="ARBA" id="ARBA00004651"/>
    </source>
</evidence>
<dbReference type="RefSeq" id="WP_204906001.1">
    <property type="nucleotide sequence ID" value="NZ_JACJKS010000005.1"/>
</dbReference>
<keyword evidence="11 13" id="KW-0472">Membrane</keyword>
<accession>A0A939BG68</accession>
<dbReference type="Pfam" id="PF01554">
    <property type="entry name" value="MatE"/>
    <property type="match status" value="2"/>
</dbReference>
<dbReference type="EMBL" id="JACJKS010000005">
    <property type="protein sequence ID" value="MBM6947948.1"/>
    <property type="molecule type" value="Genomic_DNA"/>
</dbReference>
<dbReference type="PANTHER" id="PTHR43298:SF2">
    <property type="entry name" value="FMN_FAD EXPORTER YEEO-RELATED"/>
    <property type="match status" value="1"/>
</dbReference>
<comment type="similarity">
    <text evidence="3">Belongs to the multi antimicrobial extrusion (MATE) (TC 2.A.66.1) family.</text>
</comment>
<dbReference type="PANTHER" id="PTHR43298">
    <property type="entry name" value="MULTIDRUG RESISTANCE PROTEIN NORM-RELATED"/>
    <property type="match status" value="1"/>
</dbReference>
<dbReference type="PIRSF" id="PIRSF006603">
    <property type="entry name" value="DinF"/>
    <property type="match status" value="1"/>
</dbReference>
<evidence type="ECO:0000313" key="14">
    <source>
        <dbReference type="EMBL" id="MBM6947948.1"/>
    </source>
</evidence>
<evidence type="ECO:0000256" key="5">
    <source>
        <dbReference type="ARBA" id="ARBA00022448"/>
    </source>
</evidence>
<evidence type="ECO:0000256" key="8">
    <source>
        <dbReference type="ARBA" id="ARBA00022692"/>
    </source>
</evidence>
<dbReference type="GO" id="GO:0006811">
    <property type="term" value="P:monoatomic ion transport"/>
    <property type="evidence" value="ECO:0007669"/>
    <property type="project" value="UniProtKB-KW"/>
</dbReference>
<feature type="transmembrane region" description="Helical" evidence="13">
    <location>
        <begin position="137"/>
        <end position="157"/>
    </location>
</feature>
<feature type="transmembrane region" description="Helical" evidence="13">
    <location>
        <begin position="258"/>
        <end position="277"/>
    </location>
</feature>
<evidence type="ECO:0000256" key="3">
    <source>
        <dbReference type="ARBA" id="ARBA00010199"/>
    </source>
</evidence>
<feature type="transmembrane region" description="Helical" evidence="13">
    <location>
        <begin position="195"/>
        <end position="215"/>
    </location>
</feature>
<name>A0A939BG68_9CLOT</name>
<feature type="transmembrane region" description="Helical" evidence="13">
    <location>
        <begin position="321"/>
        <end position="342"/>
    </location>
</feature>
<evidence type="ECO:0000256" key="11">
    <source>
        <dbReference type="ARBA" id="ARBA00023136"/>
    </source>
</evidence>
<evidence type="ECO:0000256" key="12">
    <source>
        <dbReference type="ARBA" id="ARBA00031636"/>
    </source>
</evidence>
<feature type="transmembrane region" description="Helical" evidence="13">
    <location>
        <begin position="354"/>
        <end position="376"/>
    </location>
</feature>
<reference evidence="14" key="2">
    <citation type="journal article" date="2021" name="Sci. Rep.">
        <title>The distribution of antibiotic resistance genes in chicken gut microbiota commensals.</title>
        <authorList>
            <person name="Juricova H."/>
            <person name="Matiasovicova J."/>
            <person name="Kubasova T."/>
            <person name="Cejkova D."/>
            <person name="Rychlik I."/>
        </authorList>
    </citation>
    <scope>NUCLEOTIDE SEQUENCE</scope>
    <source>
        <strain evidence="14">An582</strain>
    </source>
</reference>
<dbReference type="InterPro" id="IPR048279">
    <property type="entry name" value="MdtK-like"/>
</dbReference>
<gene>
    <name evidence="14" type="ORF">H6A20_04615</name>
</gene>
<feature type="transmembrane region" description="Helical" evidence="13">
    <location>
        <begin position="388"/>
        <end position="408"/>
    </location>
</feature>
<evidence type="ECO:0000256" key="9">
    <source>
        <dbReference type="ARBA" id="ARBA00022989"/>
    </source>
</evidence>
<dbReference type="NCBIfam" id="TIGR00797">
    <property type="entry name" value="matE"/>
    <property type="match status" value="1"/>
</dbReference>
<proteinExistence type="inferred from homology"/>
<organism evidence="14 15">
    <name type="scientific">Mordavella massiliensis</name>
    <dbReference type="NCBI Taxonomy" id="1871024"/>
    <lineage>
        <taxon>Bacteria</taxon>
        <taxon>Bacillati</taxon>
        <taxon>Bacillota</taxon>
        <taxon>Clostridia</taxon>
        <taxon>Eubacteriales</taxon>
        <taxon>Clostridiaceae</taxon>
        <taxon>Mordavella</taxon>
    </lineage>
</organism>
<feature type="transmembrane region" description="Helical" evidence="13">
    <location>
        <begin position="95"/>
        <end position="117"/>
    </location>
</feature>
<dbReference type="InterPro" id="IPR002528">
    <property type="entry name" value="MATE_fam"/>
</dbReference>
<evidence type="ECO:0000313" key="15">
    <source>
        <dbReference type="Proteomes" id="UP000705508"/>
    </source>
</evidence>
<dbReference type="InterPro" id="IPR050222">
    <property type="entry name" value="MATE_MdtK"/>
</dbReference>
<evidence type="ECO:0000256" key="4">
    <source>
        <dbReference type="ARBA" id="ARBA00020268"/>
    </source>
</evidence>